<gene>
    <name evidence="2" type="ORF">C8261_07495</name>
</gene>
<dbReference type="InterPro" id="IPR002545">
    <property type="entry name" value="CheW-lke_dom"/>
</dbReference>
<sequence>MAKRISLREFQENLSRRLAAAQSGQRRALLGVQAGDENWLVDLAATGEILPVPALASVPLTRPWFNGVVNVRGSLYGVVDFSAFHGGAPIPPAGHARLLLIGAKLGVNSAILVSRAVGLRTPEDFEADRGEADPRPWVAQRLRDTQDRLWLKLDVPKLLAQPVFLDAGID</sequence>
<dbReference type="AlphaFoldDB" id="A0A2T4IFT7"/>
<proteinExistence type="predicted"/>
<feature type="domain" description="CheW-like" evidence="1">
    <location>
        <begin position="26"/>
        <end position="164"/>
    </location>
</feature>
<evidence type="ECO:0000313" key="2">
    <source>
        <dbReference type="EMBL" id="PTD96650.1"/>
    </source>
</evidence>
<dbReference type="GO" id="GO:0006935">
    <property type="term" value="P:chemotaxis"/>
    <property type="evidence" value="ECO:0007669"/>
    <property type="project" value="InterPro"/>
</dbReference>
<protein>
    <submittedName>
        <fullName evidence="2">Twitching motility protein PilI</fullName>
    </submittedName>
</protein>
<dbReference type="GO" id="GO:0007165">
    <property type="term" value="P:signal transduction"/>
    <property type="evidence" value="ECO:0007669"/>
    <property type="project" value="InterPro"/>
</dbReference>
<reference evidence="2 3" key="2">
    <citation type="submission" date="2018-04" db="EMBL/GenBank/DDBJ databases">
        <title>Thauera lacus sp. nov., isolated from an saline lake in Inner Mongolia, China.</title>
        <authorList>
            <person name="Liang Q.-Y."/>
        </authorList>
    </citation>
    <scope>NUCLEOTIDE SEQUENCE [LARGE SCALE GENOMIC DNA]</scope>
    <source>
        <strain evidence="2 3">D20</strain>
    </source>
</reference>
<dbReference type="RefSeq" id="WP_107493051.1">
    <property type="nucleotide sequence ID" value="NZ_PZKC01000005.1"/>
</dbReference>
<dbReference type="SMART" id="SM00260">
    <property type="entry name" value="CheW"/>
    <property type="match status" value="1"/>
</dbReference>
<accession>A0A2T4IFT7</accession>
<reference evidence="2 3" key="1">
    <citation type="submission" date="2018-03" db="EMBL/GenBank/DDBJ databases">
        <authorList>
            <person name="Keele B.F."/>
        </authorList>
    </citation>
    <scope>NUCLEOTIDE SEQUENCE [LARGE SCALE GENOMIC DNA]</scope>
    <source>
        <strain evidence="2 3">D20</strain>
    </source>
</reference>
<dbReference type="PROSITE" id="PS50851">
    <property type="entry name" value="CHEW"/>
    <property type="match status" value="1"/>
</dbReference>
<dbReference type="Proteomes" id="UP000241193">
    <property type="component" value="Unassembled WGS sequence"/>
</dbReference>
<dbReference type="OrthoDB" id="5298045at2"/>
<evidence type="ECO:0000313" key="3">
    <source>
        <dbReference type="Proteomes" id="UP000241193"/>
    </source>
</evidence>
<organism evidence="2 3">
    <name type="scientific">Pseudothauera lacus</name>
    <dbReference type="NCBI Taxonomy" id="2136175"/>
    <lineage>
        <taxon>Bacteria</taxon>
        <taxon>Pseudomonadati</taxon>
        <taxon>Pseudomonadota</taxon>
        <taxon>Betaproteobacteria</taxon>
        <taxon>Rhodocyclales</taxon>
        <taxon>Zoogloeaceae</taxon>
        <taxon>Pseudothauera</taxon>
    </lineage>
</organism>
<dbReference type="Gene3D" id="2.40.50.180">
    <property type="entry name" value="CheA-289, Domain 4"/>
    <property type="match status" value="1"/>
</dbReference>
<dbReference type="SUPFAM" id="SSF50341">
    <property type="entry name" value="CheW-like"/>
    <property type="match status" value="1"/>
</dbReference>
<keyword evidence="3" id="KW-1185">Reference proteome</keyword>
<dbReference type="Pfam" id="PF01584">
    <property type="entry name" value="CheW"/>
    <property type="match status" value="1"/>
</dbReference>
<dbReference type="InterPro" id="IPR036061">
    <property type="entry name" value="CheW-like_dom_sf"/>
</dbReference>
<evidence type="ECO:0000259" key="1">
    <source>
        <dbReference type="PROSITE" id="PS50851"/>
    </source>
</evidence>
<name>A0A2T4IFT7_9RHOO</name>
<dbReference type="EMBL" id="PZKC01000005">
    <property type="protein sequence ID" value="PTD96650.1"/>
    <property type="molecule type" value="Genomic_DNA"/>
</dbReference>
<comment type="caution">
    <text evidence="2">The sequence shown here is derived from an EMBL/GenBank/DDBJ whole genome shotgun (WGS) entry which is preliminary data.</text>
</comment>